<evidence type="ECO:0000256" key="6">
    <source>
        <dbReference type="PIRSR" id="PIRSR000097-3"/>
    </source>
</evidence>
<dbReference type="CDD" id="cd19071">
    <property type="entry name" value="AKR_AKR1-5-like"/>
    <property type="match status" value="1"/>
</dbReference>
<dbReference type="EnsemblProtists" id="EOD20602">
    <property type="protein sequence ID" value="EOD20602"/>
    <property type="gene ID" value="EMIHUDRAFT_44495"/>
</dbReference>
<dbReference type="Proteomes" id="UP000013827">
    <property type="component" value="Unassembled WGS sequence"/>
</dbReference>
<feature type="active site" description="Proton donor" evidence="4">
    <location>
        <position position="49"/>
    </location>
</feature>
<dbReference type="GO" id="GO:0016616">
    <property type="term" value="F:oxidoreductase activity, acting on the CH-OH group of donors, NAD or NADP as acceptor"/>
    <property type="evidence" value="ECO:0007669"/>
    <property type="project" value="UniProtKB-ARBA"/>
</dbReference>
<evidence type="ECO:0000256" key="2">
    <source>
        <dbReference type="ARBA" id="ARBA00022857"/>
    </source>
</evidence>
<evidence type="ECO:0000256" key="4">
    <source>
        <dbReference type="PIRSR" id="PIRSR000097-1"/>
    </source>
</evidence>
<organism evidence="8 9">
    <name type="scientific">Emiliania huxleyi (strain CCMP1516)</name>
    <dbReference type="NCBI Taxonomy" id="280463"/>
    <lineage>
        <taxon>Eukaryota</taxon>
        <taxon>Haptista</taxon>
        <taxon>Haptophyta</taxon>
        <taxon>Prymnesiophyceae</taxon>
        <taxon>Isochrysidales</taxon>
        <taxon>Noelaerhabdaceae</taxon>
        <taxon>Emiliania</taxon>
    </lineage>
</organism>
<dbReference type="InterPro" id="IPR023210">
    <property type="entry name" value="NADP_OxRdtase_dom"/>
</dbReference>
<proteinExistence type="inferred from homology"/>
<dbReference type="PANTHER" id="PTHR43827">
    <property type="entry name" value="2,5-DIKETO-D-GLUCONIC ACID REDUCTASE"/>
    <property type="match status" value="1"/>
</dbReference>
<keyword evidence="2" id="KW-0521">NADP</keyword>
<feature type="domain" description="NADP-dependent oxidoreductase" evidence="7">
    <location>
        <begin position="24"/>
        <end position="255"/>
    </location>
</feature>
<dbReference type="KEGG" id="ehx:EMIHUDRAFT_44495"/>
<feature type="binding site" evidence="5">
    <location>
        <position position="112"/>
    </location>
    <ligand>
        <name>substrate</name>
    </ligand>
</feature>
<dbReference type="PROSITE" id="PS00798">
    <property type="entry name" value="ALDOKETO_REDUCTASE_1"/>
    <property type="match status" value="1"/>
</dbReference>
<dbReference type="STRING" id="2903.R1CDU7"/>
<dbReference type="InterPro" id="IPR020471">
    <property type="entry name" value="AKR"/>
</dbReference>
<reference evidence="9" key="1">
    <citation type="journal article" date="2013" name="Nature">
        <title>Pan genome of the phytoplankton Emiliania underpins its global distribution.</title>
        <authorList>
            <person name="Read B.A."/>
            <person name="Kegel J."/>
            <person name="Klute M.J."/>
            <person name="Kuo A."/>
            <person name="Lefebvre S.C."/>
            <person name="Maumus F."/>
            <person name="Mayer C."/>
            <person name="Miller J."/>
            <person name="Monier A."/>
            <person name="Salamov A."/>
            <person name="Young J."/>
            <person name="Aguilar M."/>
            <person name="Claverie J.M."/>
            <person name="Frickenhaus S."/>
            <person name="Gonzalez K."/>
            <person name="Herman E.K."/>
            <person name="Lin Y.C."/>
            <person name="Napier J."/>
            <person name="Ogata H."/>
            <person name="Sarno A.F."/>
            <person name="Shmutz J."/>
            <person name="Schroeder D."/>
            <person name="de Vargas C."/>
            <person name="Verret F."/>
            <person name="von Dassow P."/>
            <person name="Valentin K."/>
            <person name="Van de Peer Y."/>
            <person name="Wheeler G."/>
            <person name="Dacks J.B."/>
            <person name="Delwiche C.F."/>
            <person name="Dyhrman S.T."/>
            <person name="Glockner G."/>
            <person name="John U."/>
            <person name="Richards T."/>
            <person name="Worden A.Z."/>
            <person name="Zhang X."/>
            <person name="Grigoriev I.V."/>
            <person name="Allen A.E."/>
            <person name="Bidle K."/>
            <person name="Borodovsky M."/>
            <person name="Bowler C."/>
            <person name="Brownlee C."/>
            <person name="Cock J.M."/>
            <person name="Elias M."/>
            <person name="Gladyshev V.N."/>
            <person name="Groth M."/>
            <person name="Guda C."/>
            <person name="Hadaegh A."/>
            <person name="Iglesias-Rodriguez M.D."/>
            <person name="Jenkins J."/>
            <person name="Jones B.M."/>
            <person name="Lawson T."/>
            <person name="Leese F."/>
            <person name="Lindquist E."/>
            <person name="Lobanov A."/>
            <person name="Lomsadze A."/>
            <person name="Malik S.B."/>
            <person name="Marsh M.E."/>
            <person name="Mackinder L."/>
            <person name="Mock T."/>
            <person name="Mueller-Roeber B."/>
            <person name="Pagarete A."/>
            <person name="Parker M."/>
            <person name="Probert I."/>
            <person name="Quesneville H."/>
            <person name="Raines C."/>
            <person name="Rensing S.A."/>
            <person name="Riano-Pachon D.M."/>
            <person name="Richier S."/>
            <person name="Rokitta S."/>
            <person name="Shiraiwa Y."/>
            <person name="Soanes D.M."/>
            <person name="van der Giezen M."/>
            <person name="Wahlund T.M."/>
            <person name="Williams B."/>
            <person name="Wilson W."/>
            <person name="Wolfe G."/>
            <person name="Wurch L.L."/>
        </authorList>
    </citation>
    <scope>NUCLEOTIDE SEQUENCE</scope>
</reference>
<evidence type="ECO:0000256" key="5">
    <source>
        <dbReference type="PIRSR" id="PIRSR000097-2"/>
    </source>
</evidence>
<dbReference type="PANTHER" id="PTHR43827:SF3">
    <property type="entry name" value="NADP-DEPENDENT OXIDOREDUCTASE DOMAIN-CONTAINING PROTEIN"/>
    <property type="match status" value="1"/>
</dbReference>
<accession>A0A0D3JAR7</accession>
<feature type="site" description="Lowers pKa of active site Tyr" evidence="6">
    <location>
        <position position="79"/>
    </location>
</feature>
<dbReference type="Gene3D" id="3.20.20.100">
    <property type="entry name" value="NADP-dependent oxidoreductase domain"/>
    <property type="match status" value="1"/>
</dbReference>
<dbReference type="OMA" id="WGYDIFE"/>
<dbReference type="SUPFAM" id="SSF51430">
    <property type="entry name" value="NAD(P)-linked oxidoreductase"/>
    <property type="match status" value="1"/>
</dbReference>
<keyword evidence="3" id="KW-0560">Oxidoreductase</keyword>
<keyword evidence="9" id="KW-1185">Reference proteome</keyword>
<dbReference type="Pfam" id="PF00248">
    <property type="entry name" value="Aldo_ket_red"/>
    <property type="match status" value="1"/>
</dbReference>
<dbReference type="eggNOG" id="KOG1577">
    <property type="taxonomic scope" value="Eukaryota"/>
</dbReference>
<evidence type="ECO:0000256" key="1">
    <source>
        <dbReference type="ARBA" id="ARBA00007905"/>
    </source>
</evidence>
<dbReference type="PaxDb" id="2903-EOD20602"/>
<reference evidence="8" key="2">
    <citation type="submission" date="2024-10" db="UniProtKB">
        <authorList>
            <consortium name="EnsemblProtists"/>
        </authorList>
    </citation>
    <scope>IDENTIFICATION</scope>
</reference>
<evidence type="ECO:0000256" key="3">
    <source>
        <dbReference type="ARBA" id="ARBA00023002"/>
    </source>
</evidence>
<sequence>MKSATAASTPSALPFIGLGTCCDDADTAERLVLAGLEAGYRLIDTAAHYDSEPAVGAALAAAVDRGVLRRSSEVTVCTKVWFSDMGYDAAIASARRSLERLREERLGLLLIHFPGSPDAVQDPKRNRALRASTWRALEDLQRDGLVRDIGVSNWSRRHLREMLATCRTPPAVLQTELHPRCQQPELREDCDAAGIKVLAHCPLAHGAASLLRDPTLCAVADRVGRSPAQVALRWSVQSGVVPLPHGSSAARLREN</sequence>
<dbReference type="AlphaFoldDB" id="A0A0D3JAR7"/>
<dbReference type="InterPro" id="IPR018170">
    <property type="entry name" value="Aldo/ket_reductase_CS"/>
</dbReference>
<dbReference type="PRINTS" id="PR00069">
    <property type="entry name" value="ALDKETRDTASE"/>
</dbReference>
<evidence type="ECO:0000313" key="9">
    <source>
        <dbReference type="Proteomes" id="UP000013827"/>
    </source>
</evidence>
<dbReference type="PIRSF" id="PIRSF000097">
    <property type="entry name" value="AKR"/>
    <property type="match status" value="1"/>
</dbReference>
<evidence type="ECO:0000259" key="7">
    <source>
        <dbReference type="Pfam" id="PF00248"/>
    </source>
</evidence>
<dbReference type="InterPro" id="IPR036812">
    <property type="entry name" value="NAD(P)_OxRdtase_dom_sf"/>
</dbReference>
<comment type="similarity">
    <text evidence="1">Belongs to the aldo/keto reductase family.</text>
</comment>
<protein>
    <recommendedName>
        <fullName evidence="7">NADP-dependent oxidoreductase domain-containing protein</fullName>
    </recommendedName>
</protein>
<name>A0A0D3JAR7_EMIH1</name>
<evidence type="ECO:0000313" key="8">
    <source>
        <dbReference type="EnsemblProtists" id="EOD20602"/>
    </source>
</evidence>
<dbReference type="HOGENOM" id="CLU_023205_0_1_1"/>